<keyword evidence="2" id="KW-1185">Reference proteome</keyword>
<dbReference type="OrthoDB" id="77988at2759"/>
<protein>
    <submittedName>
        <fullName evidence="1">Uncharacterized protein</fullName>
    </submittedName>
</protein>
<name>A0A1V9YWV6_ACHHY</name>
<evidence type="ECO:0000313" key="2">
    <source>
        <dbReference type="Proteomes" id="UP000243579"/>
    </source>
</evidence>
<dbReference type="Proteomes" id="UP000243579">
    <property type="component" value="Unassembled WGS sequence"/>
</dbReference>
<comment type="caution">
    <text evidence="1">The sequence shown here is derived from an EMBL/GenBank/DDBJ whole genome shotgun (WGS) entry which is preliminary data.</text>
</comment>
<reference evidence="1 2" key="1">
    <citation type="journal article" date="2014" name="Genome Biol. Evol.">
        <title>The secreted proteins of Achlya hypogyna and Thraustotheca clavata identify the ancestral oomycete secretome and reveal gene acquisitions by horizontal gene transfer.</title>
        <authorList>
            <person name="Misner I."/>
            <person name="Blouin N."/>
            <person name="Leonard G."/>
            <person name="Richards T.A."/>
            <person name="Lane C.E."/>
        </authorList>
    </citation>
    <scope>NUCLEOTIDE SEQUENCE [LARGE SCALE GENOMIC DNA]</scope>
    <source>
        <strain evidence="1 2">ATCC 48635</strain>
    </source>
</reference>
<sequence>MHQFRLTTTHGSSHRWKRYLSEETLERNRERSKQYYAKNRTKVLAKLKTNYAQKRQAQTQAHCEKYRGFLASYFKIDPIVSVPRRAPTQDVLNAAPPKPTNPLDLSFILN</sequence>
<proteinExistence type="predicted"/>
<gene>
    <name evidence="1" type="ORF">ACHHYP_05721</name>
</gene>
<organism evidence="1 2">
    <name type="scientific">Achlya hypogyna</name>
    <name type="common">Oomycete</name>
    <name type="synonym">Protoachlya hypogyna</name>
    <dbReference type="NCBI Taxonomy" id="1202772"/>
    <lineage>
        <taxon>Eukaryota</taxon>
        <taxon>Sar</taxon>
        <taxon>Stramenopiles</taxon>
        <taxon>Oomycota</taxon>
        <taxon>Saprolegniomycetes</taxon>
        <taxon>Saprolegniales</taxon>
        <taxon>Achlyaceae</taxon>
        <taxon>Achlya</taxon>
    </lineage>
</organism>
<dbReference type="AlphaFoldDB" id="A0A1V9YWV6"/>
<evidence type="ECO:0000313" key="1">
    <source>
        <dbReference type="EMBL" id="OQR90191.1"/>
    </source>
</evidence>
<dbReference type="EMBL" id="JNBR01000660">
    <property type="protein sequence ID" value="OQR90191.1"/>
    <property type="molecule type" value="Genomic_DNA"/>
</dbReference>
<accession>A0A1V9YWV6</accession>